<feature type="signal peptide" evidence="9">
    <location>
        <begin position="1"/>
        <end position="25"/>
    </location>
</feature>
<feature type="binding site" evidence="8">
    <location>
        <position position="374"/>
    </location>
    <ligand>
        <name>Mn(2+)</name>
        <dbReference type="ChEBI" id="CHEBI:29035"/>
        <label>2</label>
    </ligand>
</feature>
<feature type="active site" evidence="8">
    <location>
        <position position="376"/>
    </location>
</feature>
<dbReference type="Proteomes" id="UP001236258">
    <property type="component" value="Unassembled WGS sequence"/>
</dbReference>
<dbReference type="GO" id="GO:0004177">
    <property type="term" value="F:aminopeptidase activity"/>
    <property type="evidence" value="ECO:0007669"/>
    <property type="project" value="UniProtKB-KW"/>
</dbReference>
<dbReference type="PANTHER" id="PTHR11963">
    <property type="entry name" value="LEUCINE AMINOPEPTIDASE-RELATED"/>
    <property type="match status" value="1"/>
</dbReference>
<dbReference type="InterPro" id="IPR011356">
    <property type="entry name" value="Leucine_aapep/pepB"/>
</dbReference>
<feature type="binding site" evidence="8">
    <location>
        <position position="289"/>
    </location>
    <ligand>
        <name>Mn(2+)</name>
        <dbReference type="ChEBI" id="CHEBI:29035"/>
        <label>2</label>
    </ligand>
</feature>
<evidence type="ECO:0000256" key="8">
    <source>
        <dbReference type="HAMAP-Rule" id="MF_00181"/>
    </source>
</evidence>
<dbReference type="CDD" id="cd00433">
    <property type="entry name" value="Peptidase_M17"/>
    <property type="match status" value="1"/>
</dbReference>
<dbReference type="PROSITE" id="PS00631">
    <property type="entry name" value="CYTOSOL_AP"/>
    <property type="match status" value="1"/>
</dbReference>
<dbReference type="HAMAP" id="MF_00181">
    <property type="entry name" value="Cytosol_peptidase_M17"/>
    <property type="match status" value="1"/>
</dbReference>
<dbReference type="SUPFAM" id="SSF52949">
    <property type="entry name" value="Macro domain-like"/>
    <property type="match status" value="1"/>
</dbReference>
<keyword evidence="9" id="KW-0732">Signal</keyword>
<protein>
    <recommendedName>
        <fullName evidence="8">Probable cytosol aminopeptidase</fullName>
        <ecNumber evidence="8">3.4.11.1</ecNumber>
    </recommendedName>
    <alternativeName>
        <fullName evidence="8">Leucine aminopeptidase</fullName>
        <shortName evidence="8">LAP</shortName>
        <ecNumber evidence="8">3.4.11.10</ecNumber>
    </alternativeName>
    <alternativeName>
        <fullName evidence="8">Leucyl aminopeptidase</fullName>
    </alternativeName>
</protein>
<dbReference type="Pfam" id="PF02789">
    <property type="entry name" value="Peptidase_M17_N"/>
    <property type="match status" value="1"/>
</dbReference>
<evidence type="ECO:0000256" key="6">
    <source>
        <dbReference type="ARBA" id="ARBA00022801"/>
    </source>
</evidence>
<feature type="binding site" evidence="8">
    <location>
        <position position="313"/>
    </location>
    <ligand>
        <name>Mn(2+)</name>
        <dbReference type="ChEBI" id="CHEBI:29035"/>
        <label>2</label>
    </ligand>
</feature>
<feature type="domain" description="Cytosol aminopeptidase" evidence="10">
    <location>
        <begin position="370"/>
        <end position="377"/>
    </location>
</feature>
<dbReference type="Pfam" id="PF00883">
    <property type="entry name" value="Peptidase_M17"/>
    <property type="match status" value="1"/>
</dbReference>
<dbReference type="EMBL" id="JAUZVY010000002">
    <property type="protein sequence ID" value="MDP4528745.1"/>
    <property type="molecule type" value="Genomic_DNA"/>
</dbReference>
<dbReference type="InterPro" id="IPR043472">
    <property type="entry name" value="Macro_dom-like"/>
</dbReference>
<dbReference type="InterPro" id="IPR023042">
    <property type="entry name" value="Peptidase_M17_leu_NH2_pept"/>
</dbReference>
<feature type="binding site" evidence="8">
    <location>
        <position position="372"/>
    </location>
    <ligand>
        <name>Mn(2+)</name>
        <dbReference type="ChEBI" id="CHEBI:29035"/>
        <label>1</label>
    </ligand>
</feature>
<comment type="cofactor">
    <cofactor evidence="8">
        <name>Mn(2+)</name>
        <dbReference type="ChEBI" id="CHEBI:29035"/>
    </cofactor>
    <text evidence="8">Binds 2 manganese ions per subunit.</text>
</comment>
<comment type="catalytic activity">
    <reaction evidence="2 8">
        <text>Release of an N-terminal amino acid, preferentially leucine, but not glutamic or aspartic acids.</text>
        <dbReference type="EC" id="3.4.11.10"/>
    </reaction>
</comment>
<keyword evidence="7 8" id="KW-0464">Manganese</keyword>
<organism evidence="11 12">
    <name type="scientific">Alkalimonas delamerensis</name>
    <dbReference type="NCBI Taxonomy" id="265981"/>
    <lineage>
        <taxon>Bacteria</taxon>
        <taxon>Pseudomonadati</taxon>
        <taxon>Pseudomonadota</taxon>
        <taxon>Gammaproteobacteria</taxon>
        <taxon>Alkalimonas</taxon>
    </lineage>
</organism>
<evidence type="ECO:0000256" key="5">
    <source>
        <dbReference type="ARBA" id="ARBA00022670"/>
    </source>
</evidence>
<dbReference type="PANTHER" id="PTHR11963:SF23">
    <property type="entry name" value="CYTOSOL AMINOPEPTIDASE"/>
    <property type="match status" value="1"/>
</dbReference>
<keyword evidence="12" id="KW-1185">Reference proteome</keyword>
<dbReference type="InterPro" id="IPR008283">
    <property type="entry name" value="Peptidase_M17_N"/>
</dbReference>
<gene>
    <name evidence="8" type="primary">pepA</name>
    <name evidence="11" type="ORF">Q3O59_06825</name>
</gene>
<dbReference type="RefSeq" id="WP_305944857.1">
    <property type="nucleotide sequence ID" value="NZ_JAUZVY010000002.1"/>
</dbReference>
<accession>A0ABT9GPN5</accession>
<feature type="binding site" evidence="8">
    <location>
        <position position="374"/>
    </location>
    <ligand>
        <name>Mn(2+)</name>
        <dbReference type="ChEBI" id="CHEBI:29035"/>
        <label>1</label>
    </ligand>
</feature>
<comment type="caution">
    <text evidence="11">The sequence shown here is derived from an EMBL/GenBank/DDBJ whole genome shotgun (WGS) entry which is preliminary data.</text>
</comment>
<dbReference type="Gene3D" id="3.40.220.10">
    <property type="entry name" value="Leucine Aminopeptidase, subunit E, domain 1"/>
    <property type="match status" value="1"/>
</dbReference>
<evidence type="ECO:0000256" key="2">
    <source>
        <dbReference type="ARBA" id="ARBA00000967"/>
    </source>
</evidence>
<feature type="binding site" evidence="8">
    <location>
        <position position="294"/>
    </location>
    <ligand>
        <name>Mn(2+)</name>
        <dbReference type="ChEBI" id="CHEBI:29035"/>
        <label>1</label>
    </ligand>
</feature>
<dbReference type="EC" id="3.4.11.10" evidence="8"/>
<proteinExistence type="inferred from homology"/>
<reference evidence="11 12" key="1">
    <citation type="submission" date="2023-08" db="EMBL/GenBank/DDBJ databases">
        <authorList>
            <person name="Joshi A."/>
            <person name="Thite S."/>
        </authorList>
    </citation>
    <scope>NUCLEOTIDE SEQUENCE [LARGE SCALE GENOMIC DNA]</scope>
    <source>
        <strain evidence="11 12">1E1</strain>
    </source>
</reference>
<evidence type="ECO:0000256" key="4">
    <source>
        <dbReference type="ARBA" id="ARBA00022438"/>
    </source>
</evidence>
<dbReference type="SUPFAM" id="SSF53187">
    <property type="entry name" value="Zn-dependent exopeptidases"/>
    <property type="match status" value="1"/>
</dbReference>
<keyword evidence="4 8" id="KW-0031">Aminopeptidase</keyword>
<dbReference type="Gene3D" id="3.40.630.10">
    <property type="entry name" value="Zn peptidases"/>
    <property type="match status" value="1"/>
</dbReference>
<evidence type="ECO:0000256" key="1">
    <source>
        <dbReference type="ARBA" id="ARBA00000135"/>
    </source>
</evidence>
<feature type="binding site" evidence="8">
    <location>
        <position position="294"/>
    </location>
    <ligand>
        <name>Mn(2+)</name>
        <dbReference type="ChEBI" id="CHEBI:29035"/>
        <label>2</label>
    </ligand>
</feature>
<sequence>MKTLLSLSIGALLAGSSLLSTSALAATHAPYTHTQFSITESVQPADILVVLVPENAGELRLAGWDRASRNHINRAIEVAGFDGKAGAQLEIVAPVGLSYGRLLLLGTGNPADLTRAKAETMGASLSTWVNGTKAESIHVNSQLIANAADNHRISAALAHGVELRNYRFDRYKSQPEARPSQRYSWQVALATDARSKFEQKQALAQGVFTARELTNLPGSDGYPEAFANYAKTVLEPLGVEVTILGPEEVKALGMGALYGVSQGSHMKAHLLVARWRGHDDAQPIALVGKGNSFDTGGYNLKTQAASILRMHTDKAGGAAVVGAVKALAGQKAPVHVVGVVPLSINMISGDAYLPGDVVTAGDGTTIEVGNTDAEGRLILADGIWYAREHLNARVIADIATLTGAKVGALGSAYSAIFTQDAAIEQSLRQAGELVQERVWPMPLDGYDGIVRSRIADKINTGSPGAQAGAIFLQHFAADTPWVHIDMAGEAFVSSASGIHPEGSTGHGVRLLTEWAKLYQAKQD</sequence>
<name>A0ABT9GPN5_9GAMM</name>
<dbReference type="EC" id="3.4.11.1" evidence="8"/>
<evidence type="ECO:0000256" key="7">
    <source>
        <dbReference type="ARBA" id="ARBA00023211"/>
    </source>
</evidence>
<feature type="active site" evidence="8">
    <location>
        <position position="301"/>
    </location>
</feature>
<keyword evidence="5 8" id="KW-0645">Protease</keyword>
<keyword evidence="8" id="KW-0963">Cytoplasm</keyword>
<evidence type="ECO:0000259" key="10">
    <source>
        <dbReference type="PROSITE" id="PS00631"/>
    </source>
</evidence>
<evidence type="ECO:0000256" key="3">
    <source>
        <dbReference type="ARBA" id="ARBA00009528"/>
    </source>
</evidence>
<dbReference type="InterPro" id="IPR000819">
    <property type="entry name" value="Peptidase_M17_C"/>
</dbReference>
<keyword evidence="6 8" id="KW-0378">Hydrolase</keyword>
<feature type="chain" id="PRO_5046706158" description="Probable cytosol aminopeptidase" evidence="9">
    <location>
        <begin position="26"/>
        <end position="523"/>
    </location>
</feature>
<evidence type="ECO:0000256" key="9">
    <source>
        <dbReference type="SAM" id="SignalP"/>
    </source>
</evidence>
<evidence type="ECO:0000313" key="12">
    <source>
        <dbReference type="Proteomes" id="UP001236258"/>
    </source>
</evidence>
<keyword evidence="8" id="KW-0479">Metal-binding</keyword>
<comment type="subcellular location">
    <subcellularLocation>
        <location evidence="8">Cytoplasm</location>
    </subcellularLocation>
</comment>
<comment type="function">
    <text evidence="8">Presumably involved in the processing and regular turnover of intracellular proteins. Catalyzes the removal of unsubstituted N-terminal amino acids from various peptides.</text>
</comment>
<evidence type="ECO:0000313" key="11">
    <source>
        <dbReference type="EMBL" id="MDP4528745.1"/>
    </source>
</evidence>
<dbReference type="PRINTS" id="PR00481">
    <property type="entry name" value="LAMNOPPTDASE"/>
</dbReference>
<comment type="similarity">
    <text evidence="3 8">Belongs to the peptidase M17 family.</text>
</comment>
<comment type="catalytic activity">
    <reaction evidence="1 8">
        <text>Release of an N-terminal amino acid, Xaa-|-Yaa-, in which Xaa is preferably Leu, but may be other amino acids including Pro although not Arg or Lys, and Yaa may be Pro. Amino acid amides and methyl esters are also readily hydrolyzed, but rates on arylamides are exceedingly low.</text>
        <dbReference type="EC" id="3.4.11.1"/>
    </reaction>
</comment>